<keyword evidence="1" id="KW-1133">Transmembrane helix</keyword>
<feature type="transmembrane region" description="Helical" evidence="1">
    <location>
        <begin position="383"/>
        <end position="404"/>
    </location>
</feature>
<gene>
    <name evidence="2" type="ORF">SAMN05660909_05157</name>
</gene>
<dbReference type="RefSeq" id="WP_139170395.1">
    <property type="nucleotide sequence ID" value="NZ_BKAT01000059.1"/>
</dbReference>
<dbReference type="AlphaFoldDB" id="A0A1H4GBU4"/>
<dbReference type="STRING" id="408074.SAMN05660909_05157"/>
<name>A0A1H4GBU4_9BACT</name>
<evidence type="ECO:0000313" key="2">
    <source>
        <dbReference type="EMBL" id="SEB07085.1"/>
    </source>
</evidence>
<dbReference type="SUPFAM" id="SSF48452">
    <property type="entry name" value="TPR-like"/>
    <property type="match status" value="2"/>
</dbReference>
<dbReference type="InterPro" id="IPR011990">
    <property type="entry name" value="TPR-like_helical_dom_sf"/>
</dbReference>
<protein>
    <recommendedName>
        <fullName evidence="4">Tetratricopeptide repeat protein</fullName>
    </recommendedName>
</protein>
<sequence length="430" mass="49238">MKKLVLFATVLTCCMPSKKRASSTAQLDTLVVNMVDRVNAYYLSNQIDSAKAYLLGLSDTVKQVHYDRLTLHWLMNRAQVLNYENKPDSLVALLDSAVAVSKGKQITKRDLLNFYVEYNGILSNLDQVDSALVIANQAFMLAKQVDTNRLTQTSLDLANIYQKLDDRSNTQKYLTQAWKYADREPELKRYIADLFCEYYYAAGKFDSSVYYLNLALQDTFWTKRPYELAKYMEGSGVLMTEKGNLQQGMKFQLRSKSILDSLGIHNAFTYLNLAETFLKLKQYNKTIALTDSARILLGQENDPNEVRQLWYGIADIYKKIGDYKKANIALDSAYTSYATERDSSLLKYARDLEAKYAAREKDQRIITLALKNKVSLQVQNQQLLIIIVLIIASLATLLAAILFWRRRKLQQMLREYYLLCGCAGPGEAKR</sequence>
<dbReference type="EMBL" id="FNRL01000036">
    <property type="protein sequence ID" value="SEB07085.1"/>
    <property type="molecule type" value="Genomic_DNA"/>
</dbReference>
<keyword evidence="3" id="KW-1185">Reference proteome</keyword>
<dbReference type="Proteomes" id="UP000199656">
    <property type="component" value="Unassembled WGS sequence"/>
</dbReference>
<keyword evidence="1" id="KW-0812">Transmembrane</keyword>
<evidence type="ECO:0000256" key="1">
    <source>
        <dbReference type="SAM" id="Phobius"/>
    </source>
</evidence>
<organism evidence="2 3">
    <name type="scientific">Chitinophaga terrae</name>
    <name type="common">ex Kim and Jung 2007</name>
    <dbReference type="NCBI Taxonomy" id="408074"/>
    <lineage>
        <taxon>Bacteria</taxon>
        <taxon>Pseudomonadati</taxon>
        <taxon>Bacteroidota</taxon>
        <taxon>Chitinophagia</taxon>
        <taxon>Chitinophagales</taxon>
        <taxon>Chitinophagaceae</taxon>
        <taxon>Chitinophaga</taxon>
    </lineage>
</organism>
<reference evidence="3" key="1">
    <citation type="submission" date="2016-10" db="EMBL/GenBank/DDBJ databases">
        <authorList>
            <person name="Varghese N."/>
            <person name="Submissions S."/>
        </authorList>
    </citation>
    <scope>NUCLEOTIDE SEQUENCE [LARGE SCALE GENOMIC DNA]</scope>
    <source>
        <strain evidence="3">DSM 23920</strain>
    </source>
</reference>
<accession>A0A1H4GBU4</accession>
<dbReference type="Gene3D" id="1.25.40.10">
    <property type="entry name" value="Tetratricopeptide repeat domain"/>
    <property type="match status" value="1"/>
</dbReference>
<evidence type="ECO:0000313" key="3">
    <source>
        <dbReference type="Proteomes" id="UP000199656"/>
    </source>
</evidence>
<keyword evidence="1" id="KW-0472">Membrane</keyword>
<evidence type="ECO:0008006" key="4">
    <source>
        <dbReference type="Google" id="ProtNLM"/>
    </source>
</evidence>
<proteinExistence type="predicted"/>